<gene>
    <name evidence="3" type="ORF">H0H10_21845</name>
</gene>
<feature type="region of interest" description="Disordered" evidence="1">
    <location>
        <begin position="90"/>
        <end position="119"/>
    </location>
</feature>
<protein>
    <recommendedName>
        <fullName evidence="5">Secreted protein</fullName>
    </recommendedName>
</protein>
<accession>A0A926QRE2</accession>
<evidence type="ECO:0000313" key="3">
    <source>
        <dbReference type="EMBL" id="MBD0421764.1"/>
    </source>
</evidence>
<dbReference type="Proteomes" id="UP000621210">
    <property type="component" value="Unassembled WGS sequence"/>
</dbReference>
<proteinExistence type="predicted"/>
<feature type="compositionally biased region" description="Polar residues" evidence="1">
    <location>
        <begin position="97"/>
        <end position="119"/>
    </location>
</feature>
<name>A0A926QRE2_9ACTN</name>
<feature type="chain" id="PRO_5036724361" description="Secreted protein" evidence="2">
    <location>
        <begin position="28"/>
        <end position="119"/>
    </location>
</feature>
<keyword evidence="2" id="KW-0732">Signal</keyword>
<evidence type="ECO:0000256" key="1">
    <source>
        <dbReference type="SAM" id="MobiDB-lite"/>
    </source>
</evidence>
<dbReference type="AlphaFoldDB" id="A0A926QRE2"/>
<evidence type="ECO:0000313" key="4">
    <source>
        <dbReference type="Proteomes" id="UP000621210"/>
    </source>
</evidence>
<reference evidence="3" key="2">
    <citation type="submission" date="2020-09" db="EMBL/GenBank/DDBJ databases">
        <authorList>
            <person name="Luo X."/>
        </authorList>
    </citation>
    <scope>NUCLEOTIDE SEQUENCE</scope>
    <source>
        <strain evidence="3">TRM S81-3</strain>
    </source>
</reference>
<comment type="caution">
    <text evidence="3">The sequence shown here is derived from an EMBL/GenBank/DDBJ whole genome shotgun (WGS) entry which is preliminary data.</text>
</comment>
<evidence type="ECO:0000256" key="2">
    <source>
        <dbReference type="SAM" id="SignalP"/>
    </source>
</evidence>
<keyword evidence="4" id="KW-1185">Reference proteome</keyword>
<organism evidence="3 4">
    <name type="scientific">Streptomyces griseicoloratus</name>
    <dbReference type="NCBI Taxonomy" id="2752516"/>
    <lineage>
        <taxon>Bacteria</taxon>
        <taxon>Bacillati</taxon>
        <taxon>Actinomycetota</taxon>
        <taxon>Actinomycetes</taxon>
        <taxon>Kitasatosporales</taxon>
        <taxon>Streptomycetaceae</taxon>
        <taxon>Streptomyces</taxon>
    </lineage>
</organism>
<reference evidence="3" key="1">
    <citation type="submission" date="2020-09" db="EMBL/GenBank/DDBJ databases">
        <title>Streptomyces grisecoloratus sp. nov., isolated from cotton soil.</title>
        <authorList>
            <person name="Xing L."/>
        </authorList>
    </citation>
    <scope>NUCLEOTIDE SEQUENCE</scope>
    <source>
        <strain evidence="3">TRM S81-3</strain>
    </source>
</reference>
<dbReference type="RefSeq" id="WP_188182713.1">
    <property type="nucleotide sequence ID" value="NZ_JACVQF010000200.1"/>
</dbReference>
<dbReference type="EMBL" id="JACVQF010000200">
    <property type="protein sequence ID" value="MBD0421764.1"/>
    <property type="molecule type" value="Genomic_DNA"/>
</dbReference>
<feature type="signal peptide" evidence="2">
    <location>
        <begin position="1"/>
        <end position="27"/>
    </location>
</feature>
<sequence length="119" mass="11628">MHVLRNTALPALAATAALALTPPPAMSADNGEGTAAGVVCGTDAASGLAVSAGRAGDCSAALQVAGAYTRVWNDTGGGAAATVDAAGSTWSCGERQGSPNPYQQCTDTGDSSRWVTLTS</sequence>
<evidence type="ECO:0008006" key="5">
    <source>
        <dbReference type="Google" id="ProtNLM"/>
    </source>
</evidence>